<comment type="caution">
    <text evidence="1">The sequence shown here is derived from an EMBL/GenBank/DDBJ whole genome shotgun (WGS) entry which is preliminary data.</text>
</comment>
<dbReference type="AlphaFoldDB" id="A0A093XX45"/>
<dbReference type="EMBL" id="JPOX01000008">
    <property type="protein sequence ID" value="KFX49833.1"/>
    <property type="molecule type" value="Genomic_DNA"/>
</dbReference>
<dbReference type="SUPFAM" id="SSF55729">
    <property type="entry name" value="Acyl-CoA N-acyltransferases (Nat)"/>
    <property type="match status" value="1"/>
</dbReference>
<protein>
    <submittedName>
        <fullName evidence="1">Trigger factor</fullName>
    </submittedName>
</protein>
<organism evidence="1">
    <name type="scientific">Talaromyces marneffei PM1</name>
    <dbReference type="NCBI Taxonomy" id="1077442"/>
    <lineage>
        <taxon>Eukaryota</taxon>
        <taxon>Fungi</taxon>
        <taxon>Dikarya</taxon>
        <taxon>Ascomycota</taxon>
        <taxon>Pezizomycotina</taxon>
        <taxon>Eurotiomycetes</taxon>
        <taxon>Eurotiomycetidae</taxon>
        <taxon>Eurotiales</taxon>
        <taxon>Trichocomaceae</taxon>
        <taxon>Talaromyces</taxon>
        <taxon>Talaromyces sect. Talaromyces</taxon>
    </lineage>
</organism>
<name>A0A093XX45_TALMA</name>
<proteinExistence type="predicted"/>
<evidence type="ECO:0000313" key="1">
    <source>
        <dbReference type="EMBL" id="KFX49833.1"/>
    </source>
</evidence>
<gene>
    <name evidence="1" type="ORF">GQ26_0080610</name>
</gene>
<dbReference type="InterPro" id="IPR016181">
    <property type="entry name" value="Acyl_CoA_acyltransferase"/>
</dbReference>
<dbReference type="HOGENOM" id="CLU_1825748_0_0_1"/>
<sequence>MTIHLRPASEADLATIVDVSTAAFPPDVDTIVRHLFPGDLHFSDGVRKARIARKSVKFGLKSTVVMVAVDDDKNKIVGYAIWEVPVSSSDEGENEEEGVMLPPLAQEGIDKAPFMELRRILEDDVREQFGDKGTVDVWIPIN</sequence>
<dbReference type="Gene3D" id="3.40.630.30">
    <property type="match status" value="1"/>
</dbReference>
<reference evidence="1" key="1">
    <citation type="journal article" date="2014" name="PLoS Genet.">
        <title>Signature Gene Expression Reveals Novel Clues to the Molecular Mechanisms of Dimorphic Transition in Penicillium marneffei.</title>
        <authorList>
            <person name="Yang E."/>
            <person name="Wang G."/>
            <person name="Cai J."/>
            <person name="Woo P.C."/>
            <person name="Lau S.K."/>
            <person name="Yuen K.-Y."/>
            <person name="Chow W.-N."/>
            <person name="Lin X."/>
        </authorList>
    </citation>
    <scope>NUCLEOTIDE SEQUENCE [LARGE SCALE GENOMIC DNA]</scope>
    <source>
        <strain evidence="1">PM1</strain>
    </source>
</reference>
<accession>A0A093XX45</accession>